<dbReference type="AlphaFoldDB" id="A0A9X2RIY6"/>
<dbReference type="InterPro" id="IPR003807">
    <property type="entry name" value="DUF202"/>
</dbReference>
<gene>
    <name evidence="7" type="ORF">NOG11_14395</name>
</gene>
<keyword evidence="4 5" id="KW-0472">Membrane</keyword>
<sequence>MAEEGKDKNDLAEDRTKWAEDRTDWAEDRTVLANERTFAAWARTAMASTALGLGFHAVVQKLEPTWLAKAGASLFILIGIGILAIAQANAKKVGERLDTHGVEALRQSRFRLIAAALATACFGVLVIIWMLKG</sequence>
<evidence type="ECO:0000256" key="3">
    <source>
        <dbReference type="ARBA" id="ARBA00022989"/>
    </source>
</evidence>
<feature type="transmembrane region" description="Helical" evidence="5">
    <location>
        <begin position="110"/>
        <end position="131"/>
    </location>
</feature>
<evidence type="ECO:0000256" key="4">
    <source>
        <dbReference type="ARBA" id="ARBA00023136"/>
    </source>
</evidence>
<feature type="domain" description="DUF202" evidence="6">
    <location>
        <begin position="29"/>
        <end position="90"/>
    </location>
</feature>
<dbReference type="Proteomes" id="UP001142610">
    <property type="component" value="Unassembled WGS sequence"/>
</dbReference>
<feature type="transmembrane region" description="Helical" evidence="5">
    <location>
        <begin position="38"/>
        <end position="59"/>
    </location>
</feature>
<keyword evidence="3 5" id="KW-1133">Transmembrane helix</keyword>
<accession>A0A9X2RIY6</accession>
<evidence type="ECO:0000256" key="1">
    <source>
        <dbReference type="ARBA" id="ARBA00004127"/>
    </source>
</evidence>
<evidence type="ECO:0000313" key="8">
    <source>
        <dbReference type="Proteomes" id="UP001142610"/>
    </source>
</evidence>
<evidence type="ECO:0000256" key="2">
    <source>
        <dbReference type="ARBA" id="ARBA00022692"/>
    </source>
</evidence>
<keyword evidence="2 5" id="KW-0812">Transmembrane</keyword>
<evidence type="ECO:0000256" key="5">
    <source>
        <dbReference type="SAM" id="Phobius"/>
    </source>
</evidence>
<name>A0A9X2RIY6_9PROT</name>
<dbReference type="RefSeq" id="WP_256620505.1">
    <property type="nucleotide sequence ID" value="NZ_JANIBC010000022.1"/>
</dbReference>
<protein>
    <submittedName>
        <fullName evidence="7">DUF202 domain-containing protein</fullName>
    </submittedName>
</protein>
<comment type="caution">
    <text evidence="7">The sequence shown here is derived from an EMBL/GenBank/DDBJ whole genome shotgun (WGS) entry which is preliminary data.</text>
</comment>
<feature type="transmembrane region" description="Helical" evidence="5">
    <location>
        <begin position="71"/>
        <end position="90"/>
    </location>
</feature>
<organism evidence="7 8">
    <name type="scientific">Parvularcula maris</name>
    <dbReference type="NCBI Taxonomy" id="2965077"/>
    <lineage>
        <taxon>Bacteria</taxon>
        <taxon>Pseudomonadati</taxon>
        <taxon>Pseudomonadota</taxon>
        <taxon>Alphaproteobacteria</taxon>
        <taxon>Parvularculales</taxon>
        <taxon>Parvularculaceae</taxon>
        <taxon>Parvularcula</taxon>
    </lineage>
</organism>
<dbReference type="EMBL" id="JANIBC010000022">
    <property type="protein sequence ID" value="MCQ8186569.1"/>
    <property type="molecule type" value="Genomic_DNA"/>
</dbReference>
<proteinExistence type="predicted"/>
<dbReference type="GO" id="GO:0012505">
    <property type="term" value="C:endomembrane system"/>
    <property type="evidence" value="ECO:0007669"/>
    <property type="project" value="UniProtKB-SubCell"/>
</dbReference>
<keyword evidence="8" id="KW-1185">Reference proteome</keyword>
<dbReference type="Pfam" id="PF02656">
    <property type="entry name" value="DUF202"/>
    <property type="match status" value="1"/>
</dbReference>
<evidence type="ECO:0000259" key="6">
    <source>
        <dbReference type="Pfam" id="PF02656"/>
    </source>
</evidence>
<reference evidence="7" key="1">
    <citation type="submission" date="2022-07" db="EMBL/GenBank/DDBJ databases">
        <title>Parvularcula maris sp. nov., an algicidal bacterium isolated from seawater.</title>
        <authorList>
            <person name="Li F."/>
        </authorList>
    </citation>
    <scope>NUCLEOTIDE SEQUENCE</scope>
    <source>
        <strain evidence="7">BGMRC 0090</strain>
    </source>
</reference>
<comment type="subcellular location">
    <subcellularLocation>
        <location evidence="1">Endomembrane system</location>
        <topology evidence="1">Multi-pass membrane protein</topology>
    </subcellularLocation>
</comment>
<evidence type="ECO:0000313" key="7">
    <source>
        <dbReference type="EMBL" id="MCQ8186569.1"/>
    </source>
</evidence>